<dbReference type="EMBL" id="JAXCGZ010001366">
    <property type="protein sequence ID" value="KAK7085271.1"/>
    <property type="molecule type" value="Genomic_DNA"/>
</dbReference>
<gene>
    <name evidence="3" type="ORF">SK128_013468</name>
</gene>
<dbReference type="GO" id="GO:0005737">
    <property type="term" value="C:cytoplasm"/>
    <property type="evidence" value="ECO:0007669"/>
    <property type="project" value="TreeGrafter"/>
</dbReference>
<evidence type="ECO:0000256" key="2">
    <source>
        <dbReference type="ARBA" id="ARBA00023043"/>
    </source>
</evidence>
<dbReference type="InterPro" id="IPR052420">
    <property type="entry name" value="Espin/Espin-like"/>
</dbReference>
<reference evidence="3 4" key="1">
    <citation type="submission" date="2023-11" db="EMBL/GenBank/DDBJ databases">
        <title>Halocaridina rubra genome assembly.</title>
        <authorList>
            <person name="Smith C."/>
        </authorList>
    </citation>
    <scope>NUCLEOTIDE SEQUENCE [LARGE SCALE GENOMIC DNA]</scope>
    <source>
        <strain evidence="3">EP-1</strain>
        <tissue evidence="3">Whole</tissue>
    </source>
</reference>
<evidence type="ECO:0000313" key="4">
    <source>
        <dbReference type="Proteomes" id="UP001381693"/>
    </source>
</evidence>
<dbReference type="AlphaFoldDB" id="A0AAN8XM33"/>
<dbReference type="Proteomes" id="UP001381693">
    <property type="component" value="Unassembled WGS sequence"/>
</dbReference>
<comment type="caution">
    <text evidence="3">The sequence shown here is derived from an EMBL/GenBank/DDBJ whole genome shotgun (WGS) entry which is preliminary data.</text>
</comment>
<sequence length="106" mass="12413">MSVDIPGIKKLKSERAKEEAKIGKLEKDELSKQYSPVNFVDQIPEVDNAGNRIPDWKRQMLARKAAERAKKNAEETLQQQLEEKRLQAIPPWKRQLMMRKEEDGKR</sequence>
<name>A0AAN8XM33_HALRR</name>
<keyword evidence="2" id="KW-0040">ANK repeat</keyword>
<proteinExistence type="predicted"/>
<evidence type="ECO:0000313" key="3">
    <source>
        <dbReference type="EMBL" id="KAK7085271.1"/>
    </source>
</evidence>
<evidence type="ECO:0000256" key="1">
    <source>
        <dbReference type="ARBA" id="ARBA00022737"/>
    </source>
</evidence>
<dbReference type="PANTHER" id="PTHR24153">
    <property type="entry name" value="ESPIN"/>
    <property type="match status" value="1"/>
</dbReference>
<keyword evidence="4" id="KW-1185">Reference proteome</keyword>
<dbReference type="PANTHER" id="PTHR24153:SF8">
    <property type="entry name" value="FORKED, ISOFORM F"/>
    <property type="match status" value="1"/>
</dbReference>
<keyword evidence="1" id="KW-0677">Repeat</keyword>
<protein>
    <submittedName>
        <fullName evidence="3">Uncharacterized protein</fullName>
    </submittedName>
</protein>
<accession>A0AAN8XM33</accession>
<dbReference type="GO" id="GO:0051015">
    <property type="term" value="F:actin filament binding"/>
    <property type="evidence" value="ECO:0007669"/>
    <property type="project" value="TreeGrafter"/>
</dbReference>
<organism evidence="3 4">
    <name type="scientific">Halocaridina rubra</name>
    <name type="common">Hawaiian red shrimp</name>
    <dbReference type="NCBI Taxonomy" id="373956"/>
    <lineage>
        <taxon>Eukaryota</taxon>
        <taxon>Metazoa</taxon>
        <taxon>Ecdysozoa</taxon>
        <taxon>Arthropoda</taxon>
        <taxon>Crustacea</taxon>
        <taxon>Multicrustacea</taxon>
        <taxon>Malacostraca</taxon>
        <taxon>Eumalacostraca</taxon>
        <taxon>Eucarida</taxon>
        <taxon>Decapoda</taxon>
        <taxon>Pleocyemata</taxon>
        <taxon>Caridea</taxon>
        <taxon>Atyoidea</taxon>
        <taxon>Atyidae</taxon>
        <taxon>Halocaridina</taxon>
    </lineage>
</organism>
<feature type="non-terminal residue" evidence="3">
    <location>
        <position position="106"/>
    </location>
</feature>
<dbReference type="GO" id="GO:0051017">
    <property type="term" value="P:actin filament bundle assembly"/>
    <property type="evidence" value="ECO:0007669"/>
    <property type="project" value="TreeGrafter"/>
</dbReference>